<name>A0ABS2R637_9BACI</name>
<dbReference type="RefSeq" id="WP_077112212.1">
    <property type="nucleotide sequence ID" value="NZ_JAFBFH010000012.1"/>
</dbReference>
<organism evidence="1 2">
    <name type="scientific">Siminovitchia thermophila</name>
    <dbReference type="NCBI Taxonomy" id="1245522"/>
    <lineage>
        <taxon>Bacteria</taxon>
        <taxon>Bacillati</taxon>
        <taxon>Bacillota</taxon>
        <taxon>Bacilli</taxon>
        <taxon>Bacillales</taxon>
        <taxon>Bacillaceae</taxon>
        <taxon>Siminovitchia</taxon>
    </lineage>
</organism>
<keyword evidence="2" id="KW-1185">Reference proteome</keyword>
<dbReference type="InterPro" id="IPR020355">
    <property type="entry name" value="Uncharacterised_YhcU"/>
</dbReference>
<sequence>MKVVFAATQEQKETISSLLDDFYSSILPSYFQDDDIYTFCELNILKTPSFEDWPNSASDALNVIAALQVMKTLLELRNIDSHNPHLESIFYKNKKILESHDISFPFTYSQYTRQKGLSHSLSIFTPAYNDFLI</sequence>
<dbReference type="Proteomes" id="UP000823485">
    <property type="component" value="Unassembled WGS sequence"/>
</dbReference>
<proteinExistence type="predicted"/>
<protein>
    <submittedName>
        <fullName evidence="1">Uncharacterized protein</fullName>
    </submittedName>
</protein>
<evidence type="ECO:0000313" key="2">
    <source>
        <dbReference type="Proteomes" id="UP000823485"/>
    </source>
</evidence>
<gene>
    <name evidence="1" type="ORF">JOC94_002094</name>
</gene>
<accession>A0ABS2R637</accession>
<dbReference type="Pfam" id="PF17326">
    <property type="entry name" value="DUF5365"/>
    <property type="match status" value="1"/>
</dbReference>
<dbReference type="EMBL" id="JAFBFH010000012">
    <property type="protein sequence ID" value="MBM7715122.1"/>
    <property type="molecule type" value="Genomic_DNA"/>
</dbReference>
<reference evidence="1 2" key="1">
    <citation type="submission" date="2021-01" db="EMBL/GenBank/DDBJ databases">
        <title>Genomic Encyclopedia of Type Strains, Phase IV (KMG-IV): sequencing the most valuable type-strain genomes for metagenomic binning, comparative biology and taxonomic classification.</title>
        <authorList>
            <person name="Goeker M."/>
        </authorList>
    </citation>
    <scope>NUCLEOTIDE SEQUENCE [LARGE SCALE GENOMIC DNA]</scope>
    <source>
        <strain evidence="1 2">DSM 105453</strain>
    </source>
</reference>
<comment type="caution">
    <text evidence="1">The sequence shown here is derived from an EMBL/GenBank/DDBJ whole genome shotgun (WGS) entry which is preliminary data.</text>
</comment>
<evidence type="ECO:0000313" key="1">
    <source>
        <dbReference type="EMBL" id="MBM7715122.1"/>
    </source>
</evidence>